<evidence type="ECO:0000259" key="2">
    <source>
        <dbReference type="Pfam" id="PF02517"/>
    </source>
</evidence>
<feature type="transmembrane region" description="Helical" evidence="1">
    <location>
        <begin position="133"/>
        <end position="160"/>
    </location>
</feature>
<proteinExistence type="predicted"/>
<dbReference type="Pfam" id="PF02517">
    <property type="entry name" value="Rce1-like"/>
    <property type="match status" value="1"/>
</dbReference>
<dbReference type="KEGG" id="nva:G3M78_11185"/>
<protein>
    <submittedName>
        <fullName evidence="3">CPBP family intramembrane metalloprotease</fullName>
    </submittedName>
</protein>
<dbReference type="Proteomes" id="UP000594464">
    <property type="component" value="Chromosome"/>
</dbReference>
<dbReference type="EMBL" id="CP048620">
    <property type="protein sequence ID" value="QPJ65925.1"/>
    <property type="molecule type" value="Genomic_DNA"/>
</dbReference>
<keyword evidence="1" id="KW-0472">Membrane</keyword>
<evidence type="ECO:0000256" key="1">
    <source>
        <dbReference type="SAM" id="Phobius"/>
    </source>
</evidence>
<sequence length="161" mass="17077">MGWVFDRTLYYLFSGLAPGILLIGSLYLLSAGVAALGQDRLFADAVASPLEDNSLPELALFGARALIESVLFQTLFTGVFIKFLLKAMSPILAIYLAGALFAVGSFSFDMSWFLLGLVSAGLFKATGSLIGPVVFHCAASISGLLIAGPLSNLIPFLVFLY</sequence>
<dbReference type="GO" id="GO:0006508">
    <property type="term" value="P:proteolysis"/>
    <property type="evidence" value="ECO:0007669"/>
    <property type="project" value="UniProtKB-KW"/>
</dbReference>
<keyword evidence="1" id="KW-1133">Transmembrane helix</keyword>
<feature type="transmembrane region" description="Helical" evidence="1">
    <location>
        <begin position="12"/>
        <end position="38"/>
    </location>
</feature>
<feature type="transmembrane region" description="Helical" evidence="1">
    <location>
        <begin position="92"/>
        <end position="113"/>
    </location>
</feature>
<evidence type="ECO:0000313" key="4">
    <source>
        <dbReference type="Proteomes" id="UP000594464"/>
    </source>
</evidence>
<dbReference type="AlphaFoldDB" id="A0A7T0G402"/>
<accession>A0A7T0G402</accession>
<keyword evidence="3" id="KW-0378">Hydrolase</keyword>
<evidence type="ECO:0000313" key="3">
    <source>
        <dbReference type="EMBL" id="QPJ65925.1"/>
    </source>
</evidence>
<keyword evidence="3" id="KW-0645">Protease</keyword>
<gene>
    <name evidence="3" type="ORF">G3M78_11185</name>
</gene>
<keyword evidence="3" id="KW-0482">Metalloprotease</keyword>
<dbReference type="GO" id="GO:0080120">
    <property type="term" value="P:CAAX-box protein maturation"/>
    <property type="evidence" value="ECO:0007669"/>
    <property type="project" value="UniProtKB-ARBA"/>
</dbReference>
<organism evidence="3 4">
    <name type="scientific">Candidatus Nitrohelix vancouverensis</name>
    <dbReference type="NCBI Taxonomy" id="2705534"/>
    <lineage>
        <taxon>Bacteria</taxon>
        <taxon>Pseudomonadati</taxon>
        <taxon>Nitrospinota/Tectimicrobiota group</taxon>
        <taxon>Nitrospinota</taxon>
        <taxon>Nitrospinia</taxon>
        <taxon>Nitrospinales</taxon>
        <taxon>Nitrospinaceae</taxon>
        <taxon>Candidatus Nitrohelix</taxon>
    </lineage>
</organism>
<reference evidence="4" key="1">
    <citation type="submission" date="2020-02" db="EMBL/GenBank/DDBJ databases">
        <title>Genomic and physiological characterization of two novel Nitrospinaceae genera.</title>
        <authorList>
            <person name="Mueller A.J."/>
            <person name="Jung M.-Y."/>
            <person name="Strachan C.R."/>
            <person name="Herbold C.W."/>
            <person name="Kirkegaard R.H."/>
            <person name="Daims H."/>
        </authorList>
    </citation>
    <scope>NUCLEOTIDE SEQUENCE [LARGE SCALE GENOMIC DNA]</scope>
</reference>
<name>A0A7T0G402_9BACT</name>
<keyword evidence="1" id="KW-0812">Transmembrane</keyword>
<feature type="domain" description="CAAX prenyl protease 2/Lysostaphin resistance protein A-like" evidence="2">
    <location>
        <begin position="66"/>
        <end position="139"/>
    </location>
</feature>
<dbReference type="GO" id="GO:0008237">
    <property type="term" value="F:metallopeptidase activity"/>
    <property type="evidence" value="ECO:0007669"/>
    <property type="project" value="UniProtKB-KW"/>
</dbReference>
<dbReference type="GO" id="GO:0004175">
    <property type="term" value="F:endopeptidase activity"/>
    <property type="evidence" value="ECO:0007669"/>
    <property type="project" value="UniProtKB-ARBA"/>
</dbReference>
<dbReference type="InterPro" id="IPR003675">
    <property type="entry name" value="Rce1/LyrA-like_dom"/>
</dbReference>